<reference evidence="12 13" key="1">
    <citation type="submission" date="2018-02" db="EMBL/GenBank/DDBJ databases">
        <title>Comparative genomes isolates from brazilian mangrove.</title>
        <authorList>
            <person name="Araujo J.E."/>
            <person name="Taketani R.G."/>
            <person name="Silva M.C.P."/>
            <person name="Loureco M.V."/>
            <person name="Andreote F.D."/>
        </authorList>
    </citation>
    <scope>NUCLEOTIDE SEQUENCE [LARGE SCALE GENOMIC DNA]</scope>
    <source>
        <strain evidence="12 13">HEX-2 MGV</strain>
    </source>
</reference>
<keyword evidence="5" id="KW-0863">Zinc-finger</keyword>
<gene>
    <name evidence="12" type="primary">hypF</name>
    <name evidence="12" type="ORF">C5Y96_22735</name>
</gene>
<dbReference type="SUPFAM" id="SSF54975">
    <property type="entry name" value="Acylphosphatase/BLUF domain-like"/>
    <property type="match status" value="1"/>
</dbReference>
<evidence type="ECO:0000256" key="9">
    <source>
        <dbReference type="PROSITE-ProRule" id="PRU00520"/>
    </source>
</evidence>
<dbReference type="UniPathway" id="UPA00335"/>
<feature type="domain" description="Acylphosphatase-like" evidence="10">
    <location>
        <begin position="17"/>
        <end position="103"/>
    </location>
</feature>
<dbReference type="InterPro" id="IPR017945">
    <property type="entry name" value="DHBP_synth_RibB-like_a/b_dom"/>
</dbReference>
<keyword evidence="3" id="KW-0436">Ligase</keyword>
<evidence type="ECO:0000259" key="10">
    <source>
        <dbReference type="PROSITE" id="PS51160"/>
    </source>
</evidence>
<dbReference type="AlphaFoldDB" id="A0A2S8F0E8"/>
<dbReference type="Gene3D" id="3.30.420.40">
    <property type="match status" value="1"/>
</dbReference>
<protein>
    <recommendedName>
        <fullName evidence="8">Carbamoyltransferase</fullName>
        <ecNumber evidence="8">6.2.-.-</ecNumber>
    </recommendedName>
</protein>
<dbReference type="PROSITE" id="PS51163">
    <property type="entry name" value="YRDC"/>
    <property type="match status" value="1"/>
</dbReference>
<dbReference type="GO" id="GO:0016874">
    <property type="term" value="F:ligase activity"/>
    <property type="evidence" value="ECO:0007669"/>
    <property type="project" value="UniProtKB-UniRule"/>
</dbReference>
<keyword evidence="12" id="KW-0808">Transferase</keyword>
<accession>A0A2S8F0E8</accession>
<dbReference type="InterPro" id="IPR041440">
    <property type="entry name" value="HypF_C"/>
</dbReference>
<dbReference type="GO" id="GO:0016743">
    <property type="term" value="F:carboxyl- or carbamoyltransferase activity"/>
    <property type="evidence" value="ECO:0007669"/>
    <property type="project" value="UniProtKB-UniRule"/>
</dbReference>
<dbReference type="PANTHER" id="PTHR42959">
    <property type="entry name" value="CARBAMOYLTRANSFERASE"/>
    <property type="match status" value="1"/>
</dbReference>
<feature type="active site" evidence="9">
    <location>
        <position position="32"/>
    </location>
</feature>
<keyword evidence="6" id="KW-0862">Zinc</keyword>
<comment type="similarity">
    <text evidence="2 8">Belongs to the carbamoyltransferase HypF family.</text>
</comment>
<dbReference type="Gene3D" id="3.90.870.50">
    <property type="match status" value="1"/>
</dbReference>
<dbReference type="InterPro" id="IPR001792">
    <property type="entry name" value="Acylphosphatase-like_dom"/>
</dbReference>
<feature type="active site" evidence="9">
    <location>
        <position position="50"/>
    </location>
</feature>
<dbReference type="GO" id="GO:0003998">
    <property type="term" value="F:acylphosphatase activity"/>
    <property type="evidence" value="ECO:0007669"/>
    <property type="project" value="UniProtKB-EC"/>
</dbReference>
<dbReference type="Pfam" id="PF22521">
    <property type="entry name" value="HypF_C_2"/>
    <property type="match status" value="1"/>
</dbReference>
<evidence type="ECO:0000313" key="13">
    <source>
        <dbReference type="Proteomes" id="UP000240009"/>
    </source>
</evidence>
<keyword evidence="4" id="KW-0479">Metal-binding</keyword>
<comment type="caution">
    <text evidence="12">The sequence shown here is derived from an EMBL/GenBank/DDBJ whole genome shotgun (WGS) entry which is preliminary data.</text>
</comment>
<comment type="catalytic activity">
    <reaction evidence="9">
        <text>an acyl phosphate + H2O = a carboxylate + phosphate + H(+)</text>
        <dbReference type="Rhea" id="RHEA:14965"/>
        <dbReference type="ChEBI" id="CHEBI:15377"/>
        <dbReference type="ChEBI" id="CHEBI:15378"/>
        <dbReference type="ChEBI" id="CHEBI:29067"/>
        <dbReference type="ChEBI" id="CHEBI:43474"/>
        <dbReference type="ChEBI" id="CHEBI:59918"/>
        <dbReference type="EC" id="3.6.1.7"/>
    </reaction>
</comment>
<dbReference type="GO" id="GO:0003725">
    <property type="term" value="F:double-stranded RNA binding"/>
    <property type="evidence" value="ECO:0007669"/>
    <property type="project" value="InterPro"/>
</dbReference>
<sequence length="771" mass="85039">MLRAIGQTMCKTSAVVAEDIVLRGRLQGIGVRPAIFRLATELGLVGMVRNTPQGISIHVEGTPQQTALFRSLLPTSLPDQAEVSGQQYCESSPVGNHQFEIVKEDSREAIVTDVPLDAAVCHECLEEVRQPGNRRYQYAFNSCARCGPRYTVIRQMPFERADTAMVDFPRCNECDAEYHSPADRRFHAQTISCSQCGPRLWSMTADSQRCDDQQEALNEAAQAVLCGMIVAVKGVGGYQLIVDATNPDAVERLRQRKGRISKPFAVMMRTAIEVKQAAFIDDAEERALLSAANPIVLLQVKDDTVIAKGVYPDLNTVGIMLPTSPLHDLLLERVGRPLICTSGNREGTPIAFEEEQAEASLKGVCDLWLHHNRPIVRPIDDSVVRVMDGSCVTLRLARGMAPLRFDLETTQTQIALGGQLKSSVAWSQGGSACLSPHISDLGTLSGQERYLWHIADWQSLYRFSATRAAHDCHPDYFTSHAAYRLFPETQPLQHHYAHVLAMMIEHQLLDQKVLGVVWDGTGYGTDRTIWGGEFFVVDRTECTRTAHLRSFGLPGGEAAIFQPWRTALSLLNQLGWSESFEALSVFESLRMDMRLVNQILESNQFSPATSSGGRLFDGVAALILGRQHSEYEGQFPMMLEAIADPEEKGVYEFAVSDSAPCELDWRPMIRQVFEDVVSNVSPGRISMKFHRGVAEAIMAVCRCHSELPVVLAGGVFQNRLLSELIAEMSRDELLPVYLPGMIPPGDGGLAAGQLIGALSKLRESDVSGSTR</sequence>
<evidence type="ECO:0000256" key="1">
    <source>
        <dbReference type="ARBA" id="ARBA00004711"/>
    </source>
</evidence>
<dbReference type="Pfam" id="PF00708">
    <property type="entry name" value="Acylphosphatase"/>
    <property type="match status" value="1"/>
</dbReference>
<dbReference type="Gene3D" id="3.30.420.360">
    <property type="match status" value="1"/>
</dbReference>
<evidence type="ECO:0000259" key="11">
    <source>
        <dbReference type="PROSITE" id="PS51163"/>
    </source>
</evidence>
<dbReference type="Proteomes" id="UP000240009">
    <property type="component" value="Unassembled WGS sequence"/>
</dbReference>
<dbReference type="Pfam" id="PF17788">
    <property type="entry name" value="HypF_C"/>
    <property type="match status" value="1"/>
</dbReference>
<dbReference type="EMBL" id="PUIA01000074">
    <property type="protein sequence ID" value="PQO25641.1"/>
    <property type="molecule type" value="Genomic_DNA"/>
</dbReference>
<organism evidence="12 13">
    <name type="scientific">Blastopirellula marina</name>
    <dbReference type="NCBI Taxonomy" id="124"/>
    <lineage>
        <taxon>Bacteria</taxon>
        <taxon>Pseudomonadati</taxon>
        <taxon>Planctomycetota</taxon>
        <taxon>Planctomycetia</taxon>
        <taxon>Pirellulales</taxon>
        <taxon>Pirellulaceae</taxon>
        <taxon>Blastopirellula</taxon>
    </lineage>
</organism>
<dbReference type="GO" id="GO:0051604">
    <property type="term" value="P:protein maturation"/>
    <property type="evidence" value="ECO:0007669"/>
    <property type="project" value="TreeGrafter"/>
</dbReference>
<dbReference type="PANTHER" id="PTHR42959:SF1">
    <property type="entry name" value="CARBAMOYLTRANSFERASE HYPF"/>
    <property type="match status" value="1"/>
</dbReference>
<comment type="catalytic activity">
    <reaction evidence="7">
        <text>C-terminal L-cysteinyl-[HypE protein] + carbamoyl phosphate + ATP + H2O = C-terminal S-carboxamide-L-cysteinyl-[HypE protein] + AMP + phosphate + diphosphate + H(+)</text>
        <dbReference type="Rhea" id="RHEA:55636"/>
        <dbReference type="Rhea" id="RHEA-COMP:14247"/>
        <dbReference type="Rhea" id="RHEA-COMP:14392"/>
        <dbReference type="ChEBI" id="CHEBI:15377"/>
        <dbReference type="ChEBI" id="CHEBI:15378"/>
        <dbReference type="ChEBI" id="CHEBI:30616"/>
        <dbReference type="ChEBI" id="CHEBI:33019"/>
        <dbReference type="ChEBI" id="CHEBI:43474"/>
        <dbReference type="ChEBI" id="CHEBI:58228"/>
        <dbReference type="ChEBI" id="CHEBI:76913"/>
        <dbReference type="ChEBI" id="CHEBI:139126"/>
        <dbReference type="ChEBI" id="CHEBI:456215"/>
    </reaction>
</comment>
<dbReference type="InterPro" id="IPR051060">
    <property type="entry name" value="Carbamoyltrans_HypF-like"/>
</dbReference>
<dbReference type="PIRSF" id="PIRSF006256">
    <property type="entry name" value="CMPcnvr_hdrg_mat"/>
    <property type="match status" value="1"/>
</dbReference>
<dbReference type="InterPro" id="IPR006070">
    <property type="entry name" value="Sua5-like_dom"/>
</dbReference>
<dbReference type="Pfam" id="PF07503">
    <property type="entry name" value="zf-HYPF"/>
    <property type="match status" value="2"/>
</dbReference>
<proteinExistence type="inferred from homology"/>
<evidence type="ECO:0000256" key="8">
    <source>
        <dbReference type="PIRNR" id="PIRNR006256"/>
    </source>
</evidence>
<evidence type="ECO:0000313" key="12">
    <source>
        <dbReference type="EMBL" id="PQO25641.1"/>
    </source>
</evidence>
<dbReference type="NCBIfam" id="TIGR00143">
    <property type="entry name" value="hypF"/>
    <property type="match status" value="1"/>
</dbReference>
<dbReference type="GO" id="GO:0008270">
    <property type="term" value="F:zinc ion binding"/>
    <property type="evidence" value="ECO:0007669"/>
    <property type="project" value="UniProtKB-KW"/>
</dbReference>
<dbReference type="SUPFAM" id="SSF55821">
    <property type="entry name" value="YrdC/RibB"/>
    <property type="match status" value="1"/>
</dbReference>
<evidence type="ECO:0000256" key="2">
    <source>
        <dbReference type="ARBA" id="ARBA00008097"/>
    </source>
</evidence>
<evidence type="ECO:0000256" key="6">
    <source>
        <dbReference type="ARBA" id="ARBA00022833"/>
    </source>
</evidence>
<name>A0A2S8F0E8_9BACT</name>
<comment type="pathway">
    <text evidence="1">Protein modification; [NiFe] hydrogenase maturation.</text>
</comment>
<dbReference type="InterPro" id="IPR004421">
    <property type="entry name" value="Carbamoyltransferase_HypF"/>
</dbReference>
<dbReference type="Pfam" id="PF01300">
    <property type="entry name" value="Sua5_yciO_yrdC"/>
    <property type="match status" value="1"/>
</dbReference>
<evidence type="ECO:0000256" key="4">
    <source>
        <dbReference type="ARBA" id="ARBA00022723"/>
    </source>
</evidence>
<feature type="domain" description="YrdC-like" evidence="11">
    <location>
        <begin position="214"/>
        <end position="399"/>
    </location>
</feature>
<dbReference type="InterPro" id="IPR011125">
    <property type="entry name" value="Znf_HypF"/>
</dbReference>
<dbReference type="InterPro" id="IPR055128">
    <property type="entry name" value="HypF_C_2"/>
</dbReference>
<dbReference type="PROSITE" id="PS51160">
    <property type="entry name" value="ACYLPHOSPHATASE_3"/>
    <property type="match status" value="1"/>
</dbReference>
<evidence type="ECO:0000256" key="5">
    <source>
        <dbReference type="ARBA" id="ARBA00022771"/>
    </source>
</evidence>
<dbReference type="Gene3D" id="3.30.110.120">
    <property type="match status" value="1"/>
</dbReference>
<evidence type="ECO:0000256" key="7">
    <source>
        <dbReference type="ARBA" id="ARBA00048220"/>
    </source>
</evidence>
<dbReference type="InterPro" id="IPR036046">
    <property type="entry name" value="Acylphosphatase-like_dom_sf"/>
</dbReference>
<evidence type="ECO:0000256" key="3">
    <source>
        <dbReference type="ARBA" id="ARBA00022598"/>
    </source>
</evidence>
<dbReference type="EC" id="6.2.-.-" evidence="8"/>
<keyword evidence="9" id="KW-0378">Hydrolase</keyword>